<keyword evidence="3" id="KW-1185">Reference proteome</keyword>
<keyword evidence="1" id="KW-0732">Signal</keyword>
<dbReference type="InterPro" id="IPR018642">
    <property type="entry name" value="DUF2066"/>
</dbReference>
<feature type="signal peptide" evidence="1">
    <location>
        <begin position="1"/>
        <end position="23"/>
    </location>
</feature>
<dbReference type="Proteomes" id="UP001369082">
    <property type="component" value="Unassembled WGS sequence"/>
</dbReference>
<dbReference type="RefSeq" id="WP_341597482.1">
    <property type="nucleotide sequence ID" value="NZ_JBAKAZ010000023.1"/>
</dbReference>
<dbReference type="Pfam" id="PF09839">
    <property type="entry name" value="DUF2066"/>
    <property type="match status" value="1"/>
</dbReference>
<proteinExistence type="predicted"/>
<evidence type="ECO:0000256" key="1">
    <source>
        <dbReference type="SAM" id="SignalP"/>
    </source>
</evidence>
<accession>A0ABU9GQ75</accession>
<reference evidence="2 3" key="1">
    <citation type="submission" date="2024-02" db="EMBL/GenBank/DDBJ databases">
        <title>Bacteria isolated from the canopy kelp, Nereocystis luetkeana.</title>
        <authorList>
            <person name="Pfister C.A."/>
            <person name="Younker I.T."/>
            <person name="Light S.H."/>
        </authorList>
    </citation>
    <scope>NUCLEOTIDE SEQUENCE [LARGE SCALE GENOMIC DNA]</scope>
    <source>
        <strain evidence="2 3">TI.1.05</strain>
    </source>
</reference>
<protein>
    <submittedName>
        <fullName evidence="2">DUF2066 domain-containing protein</fullName>
    </submittedName>
</protein>
<feature type="chain" id="PRO_5047024812" evidence="1">
    <location>
        <begin position="24"/>
        <end position="345"/>
    </location>
</feature>
<dbReference type="EMBL" id="JBAKAZ010000023">
    <property type="protein sequence ID" value="MEL0629473.1"/>
    <property type="molecule type" value="Genomic_DNA"/>
</dbReference>
<sequence>MKLNVLVPIVAICSLFFSMSSMALSEMSPYQGVVPADNSTEAQLQEKALEQVFIKVSGNADINKLEGSNALDSQLSSIMSEFGYKTVDNKSYYYANFDKANIDDAIRAMKQPIWSDGRPEVLIWLLNENKKLTSESMIGGELSSGLLEGELTRGISTQFPLMDLDDALAISEADVGGRFYQTMGQAASRYGTNTYVAANLTNLGNDQWELKWDLVEYTAANKKSEVIIKQVSNGNKTSVMSAMISEIADYYADKFAVLETTGEKTTQTITIKNITSFQDIIKINALLENLNAVESFEVVNMTETEVELLISLKGGIKSLTNALNSHSKLQQNLITPSPFDYNWQP</sequence>
<name>A0ABU9GQ75_9GAMM</name>
<organism evidence="2 3">
    <name type="scientific">Psychromonas aquatilis</name>
    <dbReference type="NCBI Taxonomy" id="2005072"/>
    <lineage>
        <taxon>Bacteria</taxon>
        <taxon>Pseudomonadati</taxon>
        <taxon>Pseudomonadota</taxon>
        <taxon>Gammaproteobacteria</taxon>
        <taxon>Alteromonadales</taxon>
        <taxon>Psychromonadaceae</taxon>
        <taxon>Psychromonas</taxon>
    </lineage>
</organism>
<comment type="caution">
    <text evidence="2">The sequence shown here is derived from an EMBL/GenBank/DDBJ whole genome shotgun (WGS) entry which is preliminary data.</text>
</comment>
<evidence type="ECO:0000313" key="3">
    <source>
        <dbReference type="Proteomes" id="UP001369082"/>
    </source>
</evidence>
<gene>
    <name evidence="2" type="ORF">V6256_07620</name>
</gene>
<evidence type="ECO:0000313" key="2">
    <source>
        <dbReference type="EMBL" id="MEL0629473.1"/>
    </source>
</evidence>